<dbReference type="Gene3D" id="3.30.830.10">
    <property type="entry name" value="Metalloenzyme, LuxS/M16 peptidase-like"/>
    <property type="match status" value="3"/>
</dbReference>
<evidence type="ECO:0000313" key="8">
    <source>
        <dbReference type="Proteomes" id="UP000784128"/>
    </source>
</evidence>
<comment type="caution">
    <text evidence="7">The sequence shown here is derived from an EMBL/GenBank/DDBJ whole genome shotgun (WGS) entry which is preliminary data.</text>
</comment>
<dbReference type="InterPro" id="IPR011765">
    <property type="entry name" value="Pept_M16_N"/>
</dbReference>
<keyword evidence="8" id="KW-1185">Reference proteome</keyword>
<dbReference type="SUPFAM" id="SSF63411">
    <property type="entry name" value="LuxS/MPP-like metallohydrolase"/>
    <property type="match status" value="2"/>
</dbReference>
<dbReference type="InterPro" id="IPR011249">
    <property type="entry name" value="Metalloenz_LuxS/M16"/>
</dbReference>
<dbReference type="PROSITE" id="PS00143">
    <property type="entry name" value="INSULINASE"/>
    <property type="match status" value="1"/>
</dbReference>
<evidence type="ECO:0000259" key="6">
    <source>
        <dbReference type="Pfam" id="PF05193"/>
    </source>
</evidence>
<name>A0ABS5U865_9BACT</name>
<gene>
    <name evidence="7" type="ORF">KJB30_08730</name>
</gene>
<proteinExistence type="inferred from homology"/>
<dbReference type="InterPro" id="IPR007863">
    <property type="entry name" value="Peptidase_M16_C"/>
</dbReference>
<comment type="similarity">
    <text evidence="2 3">Belongs to the peptidase M16 family.</text>
</comment>
<dbReference type="Pfam" id="PF05193">
    <property type="entry name" value="Peptidase_M16_C"/>
    <property type="match status" value="1"/>
</dbReference>
<organism evidence="7 8">
    <name type="scientific">Pelotalea chapellei</name>
    <dbReference type="NCBI Taxonomy" id="44671"/>
    <lineage>
        <taxon>Bacteria</taxon>
        <taxon>Pseudomonadati</taxon>
        <taxon>Thermodesulfobacteriota</taxon>
        <taxon>Desulfuromonadia</taxon>
        <taxon>Geobacterales</taxon>
        <taxon>Geobacteraceae</taxon>
        <taxon>Pelotalea</taxon>
    </lineage>
</organism>
<dbReference type="InterPro" id="IPR050361">
    <property type="entry name" value="MPP/UQCRC_Complex"/>
</dbReference>
<evidence type="ECO:0000256" key="4">
    <source>
        <dbReference type="SAM" id="SignalP"/>
    </source>
</evidence>
<dbReference type="Proteomes" id="UP000784128">
    <property type="component" value="Unassembled WGS sequence"/>
</dbReference>
<reference evidence="7 8" key="1">
    <citation type="submission" date="2021-05" db="EMBL/GenBank/DDBJ databases">
        <title>The draft genome of Geobacter chapellei DSM 13688.</title>
        <authorList>
            <person name="Xu Z."/>
            <person name="Masuda Y."/>
            <person name="Itoh H."/>
            <person name="Senoo K."/>
        </authorList>
    </citation>
    <scope>NUCLEOTIDE SEQUENCE [LARGE SCALE GENOMIC DNA]</scope>
    <source>
        <strain evidence="7 8">DSM 13688</strain>
    </source>
</reference>
<evidence type="ECO:0000259" key="5">
    <source>
        <dbReference type="Pfam" id="PF00675"/>
    </source>
</evidence>
<evidence type="ECO:0000256" key="2">
    <source>
        <dbReference type="ARBA" id="ARBA00007261"/>
    </source>
</evidence>
<evidence type="ECO:0000256" key="3">
    <source>
        <dbReference type="RuleBase" id="RU004447"/>
    </source>
</evidence>
<accession>A0ABS5U865</accession>
<feature type="chain" id="PRO_5047212570" evidence="4">
    <location>
        <begin position="23"/>
        <end position="517"/>
    </location>
</feature>
<dbReference type="RefSeq" id="WP_214298108.1">
    <property type="nucleotide sequence ID" value="NZ_JAHDYS010000007.1"/>
</dbReference>
<dbReference type="PANTHER" id="PTHR11851">
    <property type="entry name" value="METALLOPROTEASE"/>
    <property type="match status" value="1"/>
</dbReference>
<feature type="domain" description="Peptidase M16 C-terminal" evidence="6">
    <location>
        <begin position="268"/>
        <end position="444"/>
    </location>
</feature>
<evidence type="ECO:0000256" key="1">
    <source>
        <dbReference type="ARBA" id="ARBA00001947"/>
    </source>
</evidence>
<dbReference type="EMBL" id="JAHDYS010000007">
    <property type="protein sequence ID" value="MBT1071865.1"/>
    <property type="molecule type" value="Genomic_DNA"/>
</dbReference>
<feature type="domain" description="Peptidase M16 N-terminal" evidence="5">
    <location>
        <begin position="166"/>
        <end position="259"/>
    </location>
</feature>
<sequence>MNNVRIITTALWLTTIPLLATAKNFAPSTPAATAPVSSSQPGSALEEKVVEHTLKNGMKLLLVERHTSPTVSAWIRFQVGSCDEKSDERGIAHLLEHMLFKGTTTLGTTDYAAEKPLLDKIEGTAQALIAERAKADKAEPARLTELEKQLKALEEAASKFVIKDEFFELYSRNGGVGYNAFTSRDGTTYLISLPSNKLELWAAIESDRMQNAVLREFYTERSVVMEERRRSYDADPESKLWETFLASSFLTHPYGQPTIGWMSDIEQLTRTKAEKFFHNYYGPHNAIVAIVGDIDAKAAIELVERYFGAIPPGSKPAPVTAVEPKQGGERRIELVAEAEPTIMMGFHKPAINAPDDYVFDVISMLLGQGRTSRLHKKLVIEQQLATDIGVFDAPGSRYPNLFLINANPRAPHAVAEVETSILAELERLKTEPVTARELQQILNKIEYEEARRMGTNGGLARNLTEYEAVAGTWRYMIEYRRKVAAITPADIQRVARTYFTRENRMVGFITTKGGAGK</sequence>
<dbReference type="PANTHER" id="PTHR11851:SF49">
    <property type="entry name" value="MITOCHONDRIAL-PROCESSING PEPTIDASE SUBUNIT ALPHA"/>
    <property type="match status" value="1"/>
</dbReference>
<comment type="cofactor">
    <cofactor evidence="1">
        <name>Zn(2+)</name>
        <dbReference type="ChEBI" id="CHEBI:29105"/>
    </cofactor>
</comment>
<evidence type="ECO:0000313" key="7">
    <source>
        <dbReference type="EMBL" id="MBT1071865.1"/>
    </source>
</evidence>
<dbReference type="InterPro" id="IPR001431">
    <property type="entry name" value="Pept_M16_Zn_BS"/>
</dbReference>
<protein>
    <submittedName>
        <fullName evidence="7">Insulinase family protein</fullName>
    </submittedName>
</protein>
<feature type="signal peptide" evidence="4">
    <location>
        <begin position="1"/>
        <end position="22"/>
    </location>
</feature>
<feature type="domain" description="Peptidase M16 N-terminal" evidence="5">
    <location>
        <begin position="61"/>
        <end position="111"/>
    </location>
</feature>
<keyword evidence="4" id="KW-0732">Signal</keyword>
<dbReference type="Pfam" id="PF00675">
    <property type="entry name" value="Peptidase_M16"/>
    <property type="match status" value="2"/>
</dbReference>